<dbReference type="PANTHER" id="PTHR43696">
    <property type="entry name" value="COILED-COIL DOMAIN-CONTAINING PROTEIN 157"/>
    <property type="match status" value="1"/>
</dbReference>
<feature type="coiled-coil region" evidence="1">
    <location>
        <begin position="582"/>
        <end position="616"/>
    </location>
</feature>
<comment type="caution">
    <text evidence="3">The sequence shown here is derived from an EMBL/GenBank/DDBJ whole genome shotgun (WGS) entry which is preliminary data.</text>
</comment>
<feature type="compositionally biased region" description="Basic and acidic residues" evidence="2">
    <location>
        <begin position="662"/>
        <end position="674"/>
    </location>
</feature>
<protein>
    <recommendedName>
        <fullName evidence="5">Coiled-coil domain-containing protein 157</fullName>
    </recommendedName>
</protein>
<feature type="compositionally biased region" description="Basic residues" evidence="2">
    <location>
        <begin position="722"/>
        <end position="735"/>
    </location>
</feature>
<accession>A0AAV7LUR3</accession>
<reference evidence="3" key="1">
    <citation type="journal article" date="2022" name="bioRxiv">
        <title>Sequencing and chromosome-scale assembly of the giantPleurodeles waltlgenome.</title>
        <authorList>
            <person name="Brown T."/>
            <person name="Elewa A."/>
            <person name="Iarovenko S."/>
            <person name="Subramanian E."/>
            <person name="Araus A.J."/>
            <person name="Petzold A."/>
            <person name="Susuki M."/>
            <person name="Suzuki K.-i.T."/>
            <person name="Hayashi T."/>
            <person name="Toyoda A."/>
            <person name="Oliveira C."/>
            <person name="Osipova E."/>
            <person name="Leigh N.D."/>
            <person name="Simon A."/>
            <person name="Yun M.H."/>
        </authorList>
    </citation>
    <scope>NUCLEOTIDE SEQUENCE</scope>
    <source>
        <strain evidence="3">20211129_DDA</strain>
        <tissue evidence="3">Liver</tissue>
    </source>
</reference>
<dbReference type="Proteomes" id="UP001066276">
    <property type="component" value="Chromosome 11"/>
</dbReference>
<feature type="compositionally biased region" description="Basic and acidic residues" evidence="2">
    <location>
        <begin position="645"/>
        <end position="655"/>
    </location>
</feature>
<keyword evidence="4" id="KW-1185">Reference proteome</keyword>
<proteinExistence type="predicted"/>
<organism evidence="3 4">
    <name type="scientific">Pleurodeles waltl</name>
    <name type="common">Iberian ribbed newt</name>
    <dbReference type="NCBI Taxonomy" id="8319"/>
    <lineage>
        <taxon>Eukaryota</taxon>
        <taxon>Metazoa</taxon>
        <taxon>Chordata</taxon>
        <taxon>Craniata</taxon>
        <taxon>Vertebrata</taxon>
        <taxon>Euteleostomi</taxon>
        <taxon>Amphibia</taxon>
        <taxon>Batrachia</taxon>
        <taxon>Caudata</taxon>
        <taxon>Salamandroidea</taxon>
        <taxon>Salamandridae</taxon>
        <taxon>Pleurodelinae</taxon>
        <taxon>Pleurodeles</taxon>
    </lineage>
</organism>
<dbReference type="PANTHER" id="PTHR43696:SF9">
    <property type="entry name" value="COILED-COIL DOMAIN-CONTAINING PROTEIN 157"/>
    <property type="match status" value="1"/>
</dbReference>
<dbReference type="EMBL" id="JANPWB010000015">
    <property type="protein sequence ID" value="KAJ1092563.1"/>
    <property type="molecule type" value="Genomic_DNA"/>
</dbReference>
<evidence type="ECO:0000256" key="2">
    <source>
        <dbReference type="SAM" id="MobiDB-lite"/>
    </source>
</evidence>
<feature type="region of interest" description="Disordered" evidence="2">
    <location>
        <begin position="632"/>
        <end position="691"/>
    </location>
</feature>
<evidence type="ECO:0000313" key="3">
    <source>
        <dbReference type="EMBL" id="KAJ1092563.1"/>
    </source>
</evidence>
<keyword evidence="1" id="KW-0175">Coiled coil</keyword>
<feature type="coiled-coil region" evidence="1">
    <location>
        <begin position="418"/>
        <end position="557"/>
    </location>
</feature>
<feature type="region of interest" description="Disordered" evidence="2">
    <location>
        <begin position="707"/>
        <end position="735"/>
    </location>
</feature>
<sequence length="735" mass="83171">MIMAHLLGSSTVMDSLRKDIMDLQGAIIDIFSRVGALRYPSWKFPDKVSCDLDLVTLLERYDHVEGDAEFTQHSHVVLLELVIDRLLLLLQSFAAYTESLTREEAVPPSRAVGPSMSIGLAARKYWSSMQKLGALYQQSISEKHSSRENTSSLQAKVKVVTQLNEKEKRSTSQMSSAEVCTARSNYSQGRRLSAAGTLESRPVSLSVAKDTRTIGSQTFEASLVPCDACASAQASLHEVNNVIISVCNSQNLPSSLCKFQEVIQDTVGNKLLSAMEMRYWASEQSKDLSRINKHLSELMQQVSPLKEKLEESQKEKEEQRQRIEAFDRILQREKEEQQWQVKVSQQRMEEKEKENLKNVAKLEKDKDNLKKGAAVLEERVSILKEELKSQHSTIRDLELTKEKLLVEMKTKLVDKSEVTALEEQVRLLTNQLHITSKELRSVNTELEKERARGESLLRHEESLQAKQKALLKQLDNLDQECEELRTSMSEVEEEKTRLEEQLSMAETNKLQAETRLKEQKEMIEQLQQQKQSLEESASQLTKNISELETLIQSGKEREKLLVAFPDLHIPPEAHVESSGNIAEDMERQLQANCIRINVLEEENTRLRTMLSKLRETAQLGALRLIPQTQLWGRSGTSDRCGSDGSRIETHTDQSRDSGLSEARSKDGSVVEKARIQRTPSSQQEKAPSSDAVRTALSFLSLPKESSAIGTYARMRRGSGGSRIHRSPSSKDYPRK</sequence>
<dbReference type="AlphaFoldDB" id="A0AAV7LUR3"/>
<feature type="coiled-coil region" evidence="1">
    <location>
        <begin position="295"/>
        <end position="386"/>
    </location>
</feature>
<feature type="compositionally biased region" description="Polar residues" evidence="2">
    <location>
        <begin position="677"/>
        <end position="686"/>
    </location>
</feature>
<evidence type="ECO:0008006" key="5">
    <source>
        <dbReference type="Google" id="ProtNLM"/>
    </source>
</evidence>
<dbReference type="InterPro" id="IPR029681">
    <property type="entry name" value="CCDC157"/>
</dbReference>
<name>A0AAV7LUR3_PLEWA</name>
<gene>
    <name evidence="3" type="ORF">NDU88_005673</name>
</gene>
<evidence type="ECO:0000256" key="1">
    <source>
        <dbReference type="SAM" id="Coils"/>
    </source>
</evidence>
<evidence type="ECO:0000313" key="4">
    <source>
        <dbReference type="Proteomes" id="UP001066276"/>
    </source>
</evidence>